<proteinExistence type="inferred from homology"/>
<dbReference type="Pfam" id="PF06507">
    <property type="entry name" value="ARF_AD"/>
    <property type="match status" value="1"/>
</dbReference>
<dbReference type="InterPro" id="IPR033389">
    <property type="entry name" value="AUX/IAA_dom"/>
</dbReference>
<dbReference type="PROSITE" id="PS51745">
    <property type="entry name" value="PB1"/>
    <property type="match status" value="1"/>
</dbReference>
<protein>
    <recommendedName>
        <fullName evidence="8">Auxin response factor</fullName>
    </recommendedName>
</protein>
<feature type="compositionally biased region" description="Low complexity" evidence="9">
    <location>
        <begin position="695"/>
        <end position="716"/>
    </location>
</feature>
<dbReference type="GO" id="GO:0006355">
    <property type="term" value="P:regulation of DNA-templated transcription"/>
    <property type="evidence" value="ECO:0007669"/>
    <property type="project" value="InterPro"/>
</dbReference>
<accession>A0AAD3Y0P7</accession>
<gene>
    <name evidence="12" type="ORF">Nepgr_025137</name>
</gene>
<comment type="caution">
    <text evidence="12">The sequence shown here is derived from an EMBL/GenBank/DDBJ whole genome shotgun (WGS) entry which is preliminary data.</text>
</comment>
<keyword evidence="4 8" id="KW-0238">DNA-binding</keyword>
<dbReference type="InterPro" id="IPR010525">
    <property type="entry name" value="ARF_dom"/>
</dbReference>
<evidence type="ECO:0000256" key="7">
    <source>
        <dbReference type="ARBA" id="ARBA00023294"/>
    </source>
</evidence>
<dbReference type="InterPro" id="IPR053793">
    <property type="entry name" value="PB1-like"/>
</dbReference>
<dbReference type="PANTHER" id="PTHR31384">
    <property type="entry name" value="AUXIN RESPONSE FACTOR 4-RELATED"/>
    <property type="match status" value="1"/>
</dbReference>
<dbReference type="CDD" id="cd10017">
    <property type="entry name" value="B3_DNA"/>
    <property type="match status" value="1"/>
</dbReference>
<comment type="subunit">
    <text evidence="8">Homodimers and heterodimers.</text>
</comment>
<comment type="similarity">
    <text evidence="2 8">Belongs to the ARF family.</text>
</comment>
<dbReference type="InterPro" id="IPR003340">
    <property type="entry name" value="B3_DNA-bd"/>
</dbReference>
<feature type="region of interest" description="Disordered" evidence="9">
    <location>
        <begin position="516"/>
        <end position="548"/>
    </location>
</feature>
<evidence type="ECO:0000256" key="1">
    <source>
        <dbReference type="ARBA" id="ARBA00004123"/>
    </source>
</evidence>
<reference evidence="12" key="1">
    <citation type="submission" date="2023-05" db="EMBL/GenBank/DDBJ databases">
        <title>Nepenthes gracilis genome sequencing.</title>
        <authorList>
            <person name="Fukushima K."/>
        </authorList>
    </citation>
    <scope>NUCLEOTIDE SEQUENCE</scope>
    <source>
        <strain evidence="12">SING2019-196</strain>
    </source>
</reference>
<evidence type="ECO:0000256" key="6">
    <source>
        <dbReference type="ARBA" id="ARBA00023242"/>
    </source>
</evidence>
<dbReference type="GO" id="GO:0003677">
    <property type="term" value="F:DNA binding"/>
    <property type="evidence" value="ECO:0007669"/>
    <property type="project" value="UniProtKB-KW"/>
</dbReference>
<evidence type="ECO:0000259" key="11">
    <source>
        <dbReference type="PROSITE" id="PS51745"/>
    </source>
</evidence>
<dbReference type="SUPFAM" id="SSF101936">
    <property type="entry name" value="DNA-binding pseudobarrel domain"/>
    <property type="match status" value="1"/>
</dbReference>
<dbReference type="FunFam" id="2.40.330.10:FF:000001">
    <property type="entry name" value="Auxin response factor"/>
    <property type="match status" value="1"/>
</dbReference>
<keyword evidence="6 8" id="KW-0539">Nucleus</keyword>
<dbReference type="PROSITE" id="PS50863">
    <property type="entry name" value="B3"/>
    <property type="match status" value="1"/>
</dbReference>
<evidence type="ECO:0000256" key="9">
    <source>
        <dbReference type="SAM" id="MobiDB-lite"/>
    </source>
</evidence>
<sequence length="1086" mass="121410">MKVPSNGYMANSGEGEGKAIHSELWHACAGPLVSVPPDGSLVVYFPQGHSEQVAATMQKETNSIPSYPNLPSKLICMLHNVTLHVDPETDEVYAQMALQPINKIDRDALLASEIGLKQCRQPAEFFCKTLTASDTSTHGGFFVPRRAAEKIFPPLDFSMQPPAQELVAKDLHGQTWKFRHIYRGQPKRHLLTTGWSVFVSSKRLFAGDSVLFVRDETSQLLLGVRRANRQQPAVASSVISSDSMHIGILAAAAHASANNSPFTVFYNPRASPSEFVIPLAKYNKAMYTQVSLGMRFRMMFETEESGVRRYMGTITSINDLDPVRWKNSQWRNLQVGWDESTAGERLTRVSIWEIEPVVAPFYICPPPFFRPRFPRQPGFSDDDSEIENIYKRDVPWIGDEFGMRDAASASSMFPGLSLVQWMSMQQNNQFSGARSAIFPSTVSPSALRSNLSVDDPSKLFNVQTPSLSMPNLHFNKENQENQVDHLQQPPQVWSKQQQQQQLQQLWQNPVSSQQQTLPLQLPQQQQQQHQVEQQPLLQQPHQQQQEPKPQMLTSMFVNSSHVSSNHSLNQNPQQSSVYCPLQQQQQSLVGNNLPQQNLASINKNSIQLPSLPPDVQFQQQMEQQTSVLQRHQQQLQTRLQQTSQPFLPENLSQRSNILQSLSEHQLQLQLLQKLQQQQSQQQQLFHSPLNPPLQPQVTPQQQASQQNQLPQQHPLSQYQQQVGVSSILTPSLMHPPQIPANQLQGVQKSLTTITVLSDGDAPSCSTSPSTNNGLFPPSSLLNRTQLVPNIDAEDSVVQPGSNVVHGFQSRLKHEIPTSKGVDPQKFKGTINDPLETSSSAMSYCLDTNGLQQNFTLPNFGLEVDVQSHSKNNFHLATSMDGLTPDTLLSRGFDSGKDLHNLLSKFNGAPREDTELSVSEVSPQSFRVPSMPLKSVCSNDIAINEPGVLCGGTWASQTPRMRTYTKVQKRGSVGRSIDVTRYKGYDELRYDLAKMFGIEGKLEDPHRTDWKLVYVDHENDILLVGDDPWEEFVSCVQSIKILSSAEVQSLDGDLANASILNQACSGTDSGNAWRGHYDDNSAASFNR</sequence>
<evidence type="ECO:0000256" key="5">
    <source>
        <dbReference type="ARBA" id="ARBA00023163"/>
    </source>
</evidence>
<organism evidence="12 13">
    <name type="scientific">Nepenthes gracilis</name>
    <name type="common">Slender pitcher plant</name>
    <dbReference type="NCBI Taxonomy" id="150966"/>
    <lineage>
        <taxon>Eukaryota</taxon>
        <taxon>Viridiplantae</taxon>
        <taxon>Streptophyta</taxon>
        <taxon>Embryophyta</taxon>
        <taxon>Tracheophyta</taxon>
        <taxon>Spermatophyta</taxon>
        <taxon>Magnoliopsida</taxon>
        <taxon>eudicotyledons</taxon>
        <taxon>Gunneridae</taxon>
        <taxon>Pentapetalae</taxon>
        <taxon>Caryophyllales</taxon>
        <taxon>Nepenthaceae</taxon>
        <taxon>Nepenthes</taxon>
    </lineage>
</organism>
<feature type="region of interest" description="Disordered" evidence="9">
    <location>
        <begin position="681"/>
        <end position="716"/>
    </location>
</feature>
<dbReference type="Proteomes" id="UP001279734">
    <property type="component" value="Unassembled WGS sequence"/>
</dbReference>
<evidence type="ECO:0000256" key="4">
    <source>
        <dbReference type="ARBA" id="ARBA00023125"/>
    </source>
</evidence>
<keyword evidence="5 8" id="KW-0804">Transcription</keyword>
<evidence type="ECO:0000256" key="3">
    <source>
        <dbReference type="ARBA" id="ARBA00023015"/>
    </source>
</evidence>
<dbReference type="FunFam" id="3.10.20.90:FF:000047">
    <property type="entry name" value="Auxin response factor"/>
    <property type="match status" value="1"/>
</dbReference>
<dbReference type="SMART" id="SM01019">
    <property type="entry name" value="B3"/>
    <property type="match status" value="1"/>
</dbReference>
<dbReference type="Gene3D" id="2.40.330.10">
    <property type="entry name" value="DNA-binding pseudobarrel domain"/>
    <property type="match status" value="1"/>
</dbReference>
<comment type="subcellular location">
    <subcellularLocation>
        <location evidence="1 8">Nucleus</location>
    </subcellularLocation>
</comment>
<dbReference type="GO" id="GO:0009734">
    <property type="term" value="P:auxin-activated signaling pathway"/>
    <property type="evidence" value="ECO:0007669"/>
    <property type="project" value="UniProtKB-KW"/>
</dbReference>
<feature type="domain" description="PB1" evidence="11">
    <location>
        <begin position="961"/>
        <end position="1045"/>
    </location>
</feature>
<feature type="domain" description="TF-B3" evidence="10">
    <location>
        <begin position="126"/>
        <end position="228"/>
    </location>
</feature>
<dbReference type="Gene3D" id="3.10.20.90">
    <property type="entry name" value="Phosphatidylinositol 3-kinase Catalytic Subunit, Chain A, domain 1"/>
    <property type="match status" value="1"/>
</dbReference>
<dbReference type="InterPro" id="IPR015300">
    <property type="entry name" value="DNA-bd_pseudobarrel_sf"/>
</dbReference>
<dbReference type="SUPFAM" id="SSF54277">
    <property type="entry name" value="CAD &amp; PB1 domains"/>
    <property type="match status" value="1"/>
</dbReference>
<keyword evidence="3 8" id="KW-0805">Transcription regulation</keyword>
<comment type="function">
    <text evidence="8">Auxin response factors (ARFs) are transcriptional factors that bind specifically to the DNA sequence 5'-TGTCTC-3' found in the auxin-responsive promoter elements (AuxREs).</text>
</comment>
<dbReference type="Pfam" id="PF02309">
    <property type="entry name" value="AUX_IAA"/>
    <property type="match status" value="1"/>
</dbReference>
<dbReference type="Gene3D" id="2.30.30.1040">
    <property type="match status" value="1"/>
</dbReference>
<evidence type="ECO:0000313" key="12">
    <source>
        <dbReference type="EMBL" id="GMH23294.1"/>
    </source>
</evidence>
<dbReference type="GO" id="GO:0005634">
    <property type="term" value="C:nucleus"/>
    <property type="evidence" value="ECO:0007669"/>
    <property type="project" value="UniProtKB-SubCell"/>
</dbReference>
<dbReference type="PANTHER" id="PTHR31384:SF21">
    <property type="entry name" value="AUXIN RESPONSE FACTOR 19"/>
    <property type="match status" value="1"/>
</dbReference>
<keyword evidence="13" id="KW-1185">Reference proteome</keyword>
<dbReference type="EMBL" id="BSYO01000026">
    <property type="protein sequence ID" value="GMH23294.1"/>
    <property type="molecule type" value="Genomic_DNA"/>
</dbReference>
<dbReference type="Pfam" id="PF02362">
    <property type="entry name" value="B3"/>
    <property type="match status" value="1"/>
</dbReference>
<dbReference type="AlphaFoldDB" id="A0AAD3Y0P7"/>
<evidence type="ECO:0000256" key="2">
    <source>
        <dbReference type="ARBA" id="ARBA00007853"/>
    </source>
</evidence>
<dbReference type="FunFam" id="2.30.30.1040:FF:000001">
    <property type="entry name" value="Auxin response factor"/>
    <property type="match status" value="1"/>
</dbReference>
<dbReference type="InterPro" id="IPR044835">
    <property type="entry name" value="ARF_plant"/>
</dbReference>
<evidence type="ECO:0000259" key="10">
    <source>
        <dbReference type="PROSITE" id="PS50863"/>
    </source>
</evidence>
<keyword evidence="7 8" id="KW-0927">Auxin signaling pathway</keyword>
<evidence type="ECO:0000313" key="13">
    <source>
        <dbReference type="Proteomes" id="UP001279734"/>
    </source>
</evidence>
<evidence type="ECO:0000256" key="8">
    <source>
        <dbReference type="RuleBase" id="RU004561"/>
    </source>
</evidence>
<name>A0AAD3Y0P7_NEPGR</name>